<evidence type="ECO:0000313" key="1">
    <source>
        <dbReference type="EMBL" id="GFT50115.1"/>
    </source>
</evidence>
<proteinExistence type="predicted"/>
<accession>A0A8X6P5J1</accession>
<dbReference type="EMBL" id="BMAW01065373">
    <property type="protein sequence ID" value="GFT50115.1"/>
    <property type="molecule type" value="Genomic_DNA"/>
</dbReference>
<dbReference type="AlphaFoldDB" id="A0A8X6P5J1"/>
<evidence type="ECO:0000313" key="2">
    <source>
        <dbReference type="Proteomes" id="UP000887013"/>
    </source>
</evidence>
<comment type="caution">
    <text evidence="1">The sequence shown here is derived from an EMBL/GenBank/DDBJ whole genome shotgun (WGS) entry which is preliminary data.</text>
</comment>
<name>A0A8X6P5J1_NEPPI</name>
<sequence>MGLGNTVVDHVQDNGDCDPSFHILQHKINSRLRKSNEVCQNLLPLKAYVEMNVFKHLQNYAAELPSKSNSLMMMSVGKTRNECCYTGAERRLMIENIRQIVTRVIETKNNRKSDVNYKGDRCNEAATQ</sequence>
<reference evidence="1" key="1">
    <citation type="submission" date="2020-08" db="EMBL/GenBank/DDBJ databases">
        <title>Multicomponent nature underlies the extraordinary mechanical properties of spider dragline silk.</title>
        <authorList>
            <person name="Kono N."/>
            <person name="Nakamura H."/>
            <person name="Mori M."/>
            <person name="Yoshida Y."/>
            <person name="Ohtoshi R."/>
            <person name="Malay A.D."/>
            <person name="Moran D.A.P."/>
            <person name="Tomita M."/>
            <person name="Numata K."/>
            <person name="Arakawa K."/>
        </authorList>
    </citation>
    <scope>NUCLEOTIDE SEQUENCE</scope>
</reference>
<gene>
    <name evidence="1" type="ORF">NPIL_158261</name>
</gene>
<dbReference type="OrthoDB" id="6782576at2759"/>
<keyword evidence="2" id="KW-1185">Reference proteome</keyword>
<protein>
    <submittedName>
        <fullName evidence="1">Uncharacterized protein</fullName>
    </submittedName>
</protein>
<dbReference type="Proteomes" id="UP000887013">
    <property type="component" value="Unassembled WGS sequence"/>
</dbReference>
<organism evidence="1 2">
    <name type="scientific">Nephila pilipes</name>
    <name type="common">Giant wood spider</name>
    <name type="synonym">Nephila maculata</name>
    <dbReference type="NCBI Taxonomy" id="299642"/>
    <lineage>
        <taxon>Eukaryota</taxon>
        <taxon>Metazoa</taxon>
        <taxon>Ecdysozoa</taxon>
        <taxon>Arthropoda</taxon>
        <taxon>Chelicerata</taxon>
        <taxon>Arachnida</taxon>
        <taxon>Araneae</taxon>
        <taxon>Araneomorphae</taxon>
        <taxon>Entelegynae</taxon>
        <taxon>Araneoidea</taxon>
        <taxon>Nephilidae</taxon>
        <taxon>Nephila</taxon>
    </lineage>
</organism>